<proteinExistence type="inferred from homology"/>
<feature type="chain" id="PRO_5004671095" description="poly(ADP-ribose) glycohydrolase" evidence="6">
    <location>
        <begin position="37"/>
        <end position="557"/>
    </location>
</feature>
<dbReference type="VEuPathDB" id="ToxoDB:EPH_0038680"/>
<dbReference type="GO" id="GO:0005634">
    <property type="term" value="C:nucleus"/>
    <property type="evidence" value="ECO:0007669"/>
    <property type="project" value="TreeGrafter"/>
</dbReference>
<feature type="active site" evidence="4">
    <location>
        <position position="339"/>
    </location>
</feature>
<evidence type="ECO:0000256" key="6">
    <source>
        <dbReference type="SAM" id="SignalP"/>
    </source>
</evidence>
<dbReference type="EMBL" id="HG692144">
    <property type="protein sequence ID" value="CDI81786.1"/>
    <property type="molecule type" value="Genomic_DNA"/>
</dbReference>
<dbReference type="GO" id="GO:0005975">
    <property type="term" value="P:carbohydrate metabolic process"/>
    <property type="evidence" value="ECO:0007669"/>
    <property type="project" value="InterPro"/>
</dbReference>
<dbReference type="AlphaFoldDB" id="U6GNJ3"/>
<keyword evidence="10" id="KW-1185">Reference proteome</keyword>
<dbReference type="GO" id="GO:0005737">
    <property type="term" value="C:cytoplasm"/>
    <property type="evidence" value="ECO:0007669"/>
    <property type="project" value="TreeGrafter"/>
</dbReference>
<dbReference type="GO" id="GO:0006282">
    <property type="term" value="P:regulation of DNA repair"/>
    <property type="evidence" value="ECO:0007669"/>
    <property type="project" value="InterPro"/>
</dbReference>
<evidence type="ECO:0000256" key="2">
    <source>
        <dbReference type="ARBA" id="ARBA00012255"/>
    </source>
</evidence>
<accession>U6GNJ3</accession>
<evidence type="ECO:0000259" key="7">
    <source>
        <dbReference type="Pfam" id="PF05028"/>
    </source>
</evidence>
<dbReference type="Pfam" id="PF05028">
    <property type="entry name" value="PARG_cat_C"/>
    <property type="match status" value="1"/>
</dbReference>
<dbReference type="InterPro" id="IPR007724">
    <property type="entry name" value="Poly_GlycHdrlase"/>
</dbReference>
<feature type="active site" evidence="4">
    <location>
        <position position="320"/>
    </location>
</feature>
<dbReference type="InterPro" id="IPR046372">
    <property type="entry name" value="PARG_cat_C"/>
</dbReference>
<comment type="similarity">
    <text evidence="1">Belongs to the poly(ADP-ribose) glycohydrolase family.</text>
</comment>
<evidence type="ECO:0000256" key="4">
    <source>
        <dbReference type="PIRSR" id="PIRSR607724-1"/>
    </source>
</evidence>
<keyword evidence="6" id="KW-0732">Signal</keyword>
<dbReference type="GO" id="GO:1990966">
    <property type="term" value="P:ATP generation from poly-ADP-D-ribose"/>
    <property type="evidence" value="ECO:0007669"/>
    <property type="project" value="TreeGrafter"/>
</dbReference>
<keyword evidence="9" id="KW-0472">Membrane</keyword>
<feature type="active site" evidence="4">
    <location>
        <position position="340"/>
    </location>
</feature>
<reference evidence="9" key="2">
    <citation type="submission" date="2013-10" db="EMBL/GenBank/DDBJ databases">
        <authorList>
            <person name="Aslett M."/>
        </authorList>
    </citation>
    <scope>NUCLEOTIDE SEQUENCE [LARGE SCALE GENOMIC DNA]</scope>
    <source>
        <strain evidence="9">Houghton</strain>
    </source>
</reference>
<feature type="domain" description="PARG helical" evidence="8">
    <location>
        <begin position="116"/>
        <end position="219"/>
    </location>
</feature>
<evidence type="ECO:0000313" key="9">
    <source>
        <dbReference type="EMBL" id="CDI81786.1"/>
    </source>
</evidence>
<sequence length="557" mass="62202">MERKRSQLAMGSAVRMSSTSFRWLLIMAVLAKFVDASWTPQSPSRSSGDVPSAVLRPAEESHQRRIQQILAGVEGGDIPSTASQFEALFVSLLREAGNYRGGGQLQIGRLTRYLAQDREFSRVTLPFMASLSRHVSDLFPQGLKHMTRSNASVHLRRVQVLCLMAASFFGIIPQKQRKLLRAWGMLRLNALDMHHRGLFEREAKLRALLVYFETMQKTMGSCWQQMLRDNDFTQAKCSATCSCQEVIFEGKARRFSPADEIISFYLHTPEATTFEAPEGEQVSRSEVDVNKITTQPLPLTKLTVDVFGDITKSDGDLHVDFADMFVGGLSMWGGHVAQEELIFALRPELSVIMLFVQALKDDEAVVVKGAESFVLYSGYEGTFQVFPPVVPAGFHWSVHGYTPLDSMGRRETTVVAIDALVVKNERDQYSIPNMKREILKAALGFQGDPFEDAIHDTRAGVATGKWGCVIFGGDNQLKTVLQWMSASAAGRELHYKAFGDVTLAQMEETMSAIRGKFPTTRDLFEATVQCIQQRDEKPVGSWSLWQALLNLEAKAPE</sequence>
<dbReference type="Proteomes" id="UP000018201">
    <property type="component" value="Unassembled WGS sequence"/>
</dbReference>
<organism evidence="9 10">
    <name type="scientific">Eimeria praecox</name>
    <dbReference type="NCBI Taxonomy" id="51316"/>
    <lineage>
        <taxon>Eukaryota</taxon>
        <taxon>Sar</taxon>
        <taxon>Alveolata</taxon>
        <taxon>Apicomplexa</taxon>
        <taxon>Conoidasida</taxon>
        <taxon>Coccidia</taxon>
        <taxon>Eucoccidiorida</taxon>
        <taxon>Eimeriorina</taxon>
        <taxon>Eimeriidae</taxon>
        <taxon>Eimeria</taxon>
    </lineage>
</organism>
<keyword evidence="9" id="KW-0812">Transmembrane</keyword>
<evidence type="ECO:0000256" key="5">
    <source>
        <dbReference type="SAM" id="MobiDB-lite"/>
    </source>
</evidence>
<evidence type="ECO:0000313" key="10">
    <source>
        <dbReference type="Proteomes" id="UP000018201"/>
    </source>
</evidence>
<dbReference type="GO" id="GO:0004649">
    <property type="term" value="F:poly(ADP-ribose) glycohydrolase activity"/>
    <property type="evidence" value="ECO:0007669"/>
    <property type="project" value="UniProtKB-EC"/>
</dbReference>
<name>U6GNJ3_9EIME</name>
<evidence type="ECO:0000256" key="1">
    <source>
        <dbReference type="ARBA" id="ARBA00009545"/>
    </source>
</evidence>
<gene>
    <name evidence="9" type="ORF">EPH_0038680</name>
</gene>
<feature type="compositionally biased region" description="Polar residues" evidence="5">
    <location>
        <begin position="39"/>
        <end position="49"/>
    </location>
</feature>
<keyword evidence="3" id="KW-0378">Hydrolase</keyword>
<dbReference type="Pfam" id="PF20811">
    <property type="entry name" value="PARG_cat_N"/>
    <property type="match status" value="1"/>
</dbReference>
<dbReference type="PANTHER" id="PTHR12837:SF0">
    <property type="entry name" value="POLY(ADP-RIBOSE) GLYCOHYDROLASE"/>
    <property type="match status" value="1"/>
</dbReference>
<dbReference type="GO" id="GO:0009225">
    <property type="term" value="P:nucleotide-sugar metabolic process"/>
    <property type="evidence" value="ECO:0007669"/>
    <property type="project" value="TreeGrafter"/>
</dbReference>
<dbReference type="PANTHER" id="PTHR12837">
    <property type="entry name" value="POLY ADP-RIBOSE GLYCOHYDROLASE"/>
    <property type="match status" value="1"/>
</dbReference>
<dbReference type="InterPro" id="IPR048362">
    <property type="entry name" value="PARG_helical"/>
</dbReference>
<reference evidence="9" key="1">
    <citation type="submission" date="2013-10" db="EMBL/GenBank/DDBJ databases">
        <title>Genomic analysis of the causative agents of coccidiosis in chickens.</title>
        <authorList>
            <person name="Reid A.J."/>
            <person name="Blake D."/>
            <person name="Billington K."/>
            <person name="Browne H."/>
            <person name="Dunn M."/>
            <person name="Hung S."/>
            <person name="Kawahara F."/>
            <person name="Miranda-Saavedra D."/>
            <person name="Mourier T."/>
            <person name="Nagra H."/>
            <person name="Otto T.D."/>
            <person name="Rawlings N."/>
            <person name="Sanchez A."/>
            <person name="Sanders M."/>
            <person name="Subramaniam C."/>
            <person name="Tay Y."/>
            <person name="Dear P."/>
            <person name="Doerig C."/>
            <person name="Gruber A."/>
            <person name="Parkinson J."/>
            <person name="Shirley M."/>
            <person name="Wan K.L."/>
            <person name="Berriman M."/>
            <person name="Tomley F."/>
            <person name="Pain A."/>
        </authorList>
    </citation>
    <scope>NUCLEOTIDE SEQUENCE [LARGE SCALE GENOMIC DNA]</scope>
    <source>
        <strain evidence="9">Houghton</strain>
    </source>
</reference>
<feature type="region of interest" description="Disordered" evidence="5">
    <location>
        <begin position="39"/>
        <end position="59"/>
    </location>
</feature>
<evidence type="ECO:0000256" key="3">
    <source>
        <dbReference type="ARBA" id="ARBA00022801"/>
    </source>
</evidence>
<evidence type="ECO:0000259" key="8">
    <source>
        <dbReference type="Pfam" id="PF20811"/>
    </source>
</evidence>
<dbReference type="EC" id="3.2.1.143" evidence="2"/>
<dbReference type="OrthoDB" id="329157at2759"/>
<feature type="domain" description="PARG catalytic Macro" evidence="7">
    <location>
        <begin position="291"/>
        <end position="504"/>
    </location>
</feature>
<protein>
    <recommendedName>
        <fullName evidence="2">poly(ADP-ribose) glycohydrolase</fullName>
        <ecNumber evidence="2">3.2.1.143</ecNumber>
    </recommendedName>
</protein>
<feature type="signal peptide" evidence="6">
    <location>
        <begin position="1"/>
        <end position="36"/>
    </location>
</feature>